<evidence type="ECO:0000313" key="3">
    <source>
        <dbReference type="Proteomes" id="UP000284202"/>
    </source>
</evidence>
<evidence type="ECO:0000313" key="2">
    <source>
        <dbReference type="EMBL" id="RJE84534.1"/>
    </source>
</evidence>
<dbReference type="RefSeq" id="WP_119749499.1">
    <property type="nucleotide sequence ID" value="NZ_QZCG01000008.1"/>
</dbReference>
<dbReference type="InterPro" id="IPR007059">
    <property type="entry name" value="DmsC"/>
</dbReference>
<protein>
    <submittedName>
        <fullName evidence="2">Dibenzothiophene desulfurase</fullName>
    </submittedName>
</protein>
<feature type="transmembrane region" description="Helical" evidence="1">
    <location>
        <begin position="257"/>
        <end position="275"/>
    </location>
</feature>
<feature type="transmembrane region" description="Helical" evidence="1">
    <location>
        <begin position="232"/>
        <end position="251"/>
    </location>
</feature>
<feature type="transmembrane region" description="Helical" evidence="1">
    <location>
        <begin position="80"/>
        <end position="100"/>
    </location>
</feature>
<dbReference type="GO" id="GO:0009390">
    <property type="term" value="C:dimethyl sulfoxide reductase complex"/>
    <property type="evidence" value="ECO:0007669"/>
    <property type="project" value="TreeGrafter"/>
</dbReference>
<keyword evidence="1" id="KW-1133">Transmembrane helix</keyword>
<dbReference type="GO" id="GO:0009389">
    <property type="term" value="F:dimethyl sulfoxide reductase activity"/>
    <property type="evidence" value="ECO:0007669"/>
    <property type="project" value="TreeGrafter"/>
</dbReference>
<dbReference type="PANTHER" id="PTHR38095:SF1">
    <property type="entry name" value="ANAEROBIC DIMETHYL SULFOXIDE REDUCTASE CHAIN YNFH"/>
    <property type="match status" value="1"/>
</dbReference>
<dbReference type="PANTHER" id="PTHR38095">
    <property type="entry name" value="ANAEROBIC DIMETHYL SULFOXIDE REDUCTASE CHAIN YNFH"/>
    <property type="match status" value="1"/>
</dbReference>
<reference evidence="3" key="1">
    <citation type="submission" date="2018-09" db="EMBL/GenBank/DDBJ databases">
        <title>Acidovorax cavernicola nov. sp. isolated from Gruta de las Maravillas (Aracena, Spain).</title>
        <authorList>
            <person name="Jurado V."/>
            <person name="Gutierrez-Patricio S."/>
            <person name="Gonzalez-Pimentel J.L."/>
            <person name="Miller A.Z."/>
            <person name="Laiz L."/>
            <person name="Saiz-Jimenez C."/>
        </authorList>
    </citation>
    <scope>NUCLEOTIDE SEQUENCE [LARGE SCALE GENOMIC DNA]</scope>
    <source>
        <strain evidence="3">1011MAR3C25</strain>
    </source>
</reference>
<organism evidence="2 3">
    <name type="scientific">Paracoccus onubensis</name>
    <dbReference type="NCBI Taxonomy" id="1675788"/>
    <lineage>
        <taxon>Bacteria</taxon>
        <taxon>Pseudomonadati</taxon>
        <taxon>Pseudomonadota</taxon>
        <taxon>Alphaproteobacteria</taxon>
        <taxon>Rhodobacterales</taxon>
        <taxon>Paracoccaceae</taxon>
        <taxon>Paracoccus</taxon>
    </lineage>
</organism>
<dbReference type="GO" id="GO:0005886">
    <property type="term" value="C:plasma membrane"/>
    <property type="evidence" value="ECO:0007669"/>
    <property type="project" value="TreeGrafter"/>
</dbReference>
<feature type="transmembrane region" description="Helical" evidence="1">
    <location>
        <begin position="138"/>
        <end position="155"/>
    </location>
</feature>
<dbReference type="EMBL" id="QZCG01000008">
    <property type="protein sequence ID" value="RJE84534.1"/>
    <property type="molecule type" value="Genomic_DNA"/>
</dbReference>
<feature type="transmembrane region" description="Helical" evidence="1">
    <location>
        <begin position="106"/>
        <end position="126"/>
    </location>
</feature>
<sequence length="296" mass="31865">MHPAPSVIIFTVLSGAGFGYLAFLGLGLSLDTGFTAFWQFTLAFSMTVGGLISSTFHLGNPQRALLAFTQWRTSWLSREAWAAVATLLVAGFYAIGVIFFATRFVLLGWLVAAMCIATVFVTSMIYAQMATVPRWNTVLTPIYFTAAALTAGAILSGQGAAAILLLLVLTLIQLACWLRGDRRFAERGHSIASATGLGTPGRIRLFEAPHSGSNYLLKEFGFQVARRHAMKLKVICIVALGVIPVLLIFLGGGIVSLILAFAFHLVGICVSRWLFFAEAEHVVQLYYGNAPAPLGT</sequence>
<keyword evidence="1" id="KW-0472">Membrane</keyword>
<dbReference type="GO" id="GO:0019645">
    <property type="term" value="P:anaerobic electron transport chain"/>
    <property type="evidence" value="ECO:0007669"/>
    <property type="project" value="InterPro"/>
</dbReference>
<dbReference type="Proteomes" id="UP000284202">
    <property type="component" value="Unassembled WGS sequence"/>
</dbReference>
<evidence type="ECO:0000256" key="1">
    <source>
        <dbReference type="SAM" id="Phobius"/>
    </source>
</evidence>
<keyword evidence="1" id="KW-0812">Transmembrane</keyword>
<feature type="transmembrane region" description="Helical" evidence="1">
    <location>
        <begin position="36"/>
        <end position="59"/>
    </location>
</feature>
<feature type="transmembrane region" description="Helical" evidence="1">
    <location>
        <begin position="161"/>
        <end position="178"/>
    </location>
</feature>
<accession>A0A418SU81</accession>
<dbReference type="Pfam" id="PF04976">
    <property type="entry name" value="DmsC"/>
    <property type="match status" value="1"/>
</dbReference>
<proteinExistence type="predicted"/>
<dbReference type="OrthoDB" id="5520897at2"/>
<keyword evidence="3" id="KW-1185">Reference proteome</keyword>
<comment type="caution">
    <text evidence="2">The sequence shown here is derived from an EMBL/GenBank/DDBJ whole genome shotgun (WGS) entry which is preliminary data.</text>
</comment>
<gene>
    <name evidence="2" type="ORF">D3P04_12865</name>
</gene>
<dbReference type="AlphaFoldDB" id="A0A418SU81"/>
<name>A0A418SU81_9RHOB</name>
<feature type="transmembrane region" description="Helical" evidence="1">
    <location>
        <begin position="7"/>
        <end position="30"/>
    </location>
</feature>